<dbReference type="SUPFAM" id="SSF55120">
    <property type="entry name" value="Pseudouridine synthase"/>
    <property type="match status" value="1"/>
</dbReference>
<keyword evidence="3" id="KW-0413">Isomerase</keyword>
<dbReference type="InterPro" id="IPR020103">
    <property type="entry name" value="PsdUridine_synth_cat_dom_sf"/>
</dbReference>
<feature type="domain" description="Pseudouridine synthase RsuA/RluA-like" evidence="4">
    <location>
        <begin position="89"/>
        <end position="237"/>
    </location>
</feature>
<reference evidence="5" key="1">
    <citation type="journal article" date="2024" name="Int. J. Syst. Evol. Microbiol.">
        <title>Turicibacter faecis sp. nov., isolated from faeces of heart failure mouse model.</title>
        <authorList>
            <person name="Imamura Y."/>
            <person name="Motooka D."/>
            <person name="Nakajima Y."/>
            <person name="Ito S."/>
            <person name="Kitakaze M."/>
            <person name="Iida T."/>
            <person name="Nakamura S."/>
        </authorList>
    </citation>
    <scope>NUCLEOTIDE SEQUENCE</scope>
    <source>
        <strain evidence="5">TC023</strain>
    </source>
</reference>
<evidence type="ECO:0000256" key="3">
    <source>
        <dbReference type="RuleBase" id="RU362028"/>
    </source>
</evidence>
<dbReference type="InterPro" id="IPR006145">
    <property type="entry name" value="PsdUridine_synth_RsuA/RluA"/>
</dbReference>
<organism evidence="5 6">
    <name type="scientific">Turicibacter faecis</name>
    <dbReference type="NCBI Taxonomy" id="2963365"/>
    <lineage>
        <taxon>Bacteria</taxon>
        <taxon>Bacillati</taxon>
        <taxon>Bacillota</taxon>
        <taxon>Erysipelotrichia</taxon>
        <taxon>Erysipelotrichales</taxon>
        <taxon>Turicibacteraceae</taxon>
        <taxon>Turicibacter</taxon>
    </lineage>
</organism>
<evidence type="ECO:0000256" key="2">
    <source>
        <dbReference type="ARBA" id="ARBA00010876"/>
    </source>
</evidence>
<comment type="catalytic activity">
    <reaction evidence="1 3">
        <text>a uridine in RNA = a pseudouridine in RNA</text>
        <dbReference type="Rhea" id="RHEA:48348"/>
        <dbReference type="Rhea" id="RHEA-COMP:12068"/>
        <dbReference type="Rhea" id="RHEA-COMP:12069"/>
        <dbReference type="ChEBI" id="CHEBI:65314"/>
        <dbReference type="ChEBI" id="CHEBI:65315"/>
    </reaction>
</comment>
<dbReference type="EMBL" id="AP028127">
    <property type="protein sequence ID" value="BEH91513.1"/>
    <property type="molecule type" value="Genomic_DNA"/>
</dbReference>
<dbReference type="Pfam" id="PF00849">
    <property type="entry name" value="PseudoU_synth_2"/>
    <property type="match status" value="1"/>
</dbReference>
<dbReference type="NCBIfam" id="TIGR00005">
    <property type="entry name" value="rluA_subfam"/>
    <property type="match status" value="1"/>
</dbReference>
<keyword evidence="6" id="KW-1185">Reference proteome</keyword>
<dbReference type="PANTHER" id="PTHR21600">
    <property type="entry name" value="MITOCHONDRIAL RNA PSEUDOURIDINE SYNTHASE"/>
    <property type="match status" value="1"/>
</dbReference>
<dbReference type="InterPro" id="IPR050188">
    <property type="entry name" value="RluA_PseudoU_synthase"/>
</dbReference>
<proteinExistence type="inferred from homology"/>
<accession>A0ABM8IK79</accession>
<name>A0ABM8IK79_9FIRM</name>
<evidence type="ECO:0000313" key="6">
    <source>
        <dbReference type="Proteomes" id="UP001432099"/>
    </source>
</evidence>
<dbReference type="InterPro" id="IPR006225">
    <property type="entry name" value="PsdUridine_synth_RluC/D"/>
</dbReference>
<dbReference type="CDD" id="cd02869">
    <property type="entry name" value="PseudoU_synth_RluA_like"/>
    <property type="match status" value="1"/>
</dbReference>
<evidence type="ECO:0000259" key="4">
    <source>
        <dbReference type="Pfam" id="PF00849"/>
    </source>
</evidence>
<dbReference type="EC" id="5.4.99.-" evidence="3"/>
<comment type="similarity">
    <text evidence="2 3">Belongs to the pseudouridine synthase RluA family.</text>
</comment>
<gene>
    <name evidence="5" type="primary">rluD_2</name>
    <name evidence="5" type="ORF">T23_16150</name>
</gene>
<dbReference type="PANTHER" id="PTHR21600:SF35">
    <property type="entry name" value="PSEUDOURIDINE SYNTHASE"/>
    <property type="match status" value="1"/>
</dbReference>
<dbReference type="RefSeq" id="WP_338617393.1">
    <property type="nucleotide sequence ID" value="NZ_AP028127.1"/>
</dbReference>
<evidence type="ECO:0000313" key="5">
    <source>
        <dbReference type="EMBL" id="BEH91513.1"/>
    </source>
</evidence>
<dbReference type="Proteomes" id="UP001432099">
    <property type="component" value="Chromosome"/>
</dbReference>
<sequence>MSLILTFHINEEAAGMSLLQYLKQQRISKKAIVATKHRGGQLLVNGSVQNVRYQLSLNDQLTVIFPKESRSEGLTPYEYPLDILYEDDYLLVINKPAGLPTIPSIRYPHQTLANALVHYYNRRGLDSTLHFVNRLDKDTSGLLVVAKYRHIHHLMTDEIKHMKRKYYTLVKGDLSGTGTINAPIARLQEGNVKRGVVLDGDDAVTHYRVLEKFSENTLVECTLETGRTHQIRVHLSHLGHPLVGDTLYDEQAIVLSEGHLLHSYFVGFIHPITKELQTFQTPIPKRFYL</sequence>
<dbReference type="PROSITE" id="PS01129">
    <property type="entry name" value="PSI_RLU"/>
    <property type="match status" value="1"/>
</dbReference>
<evidence type="ECO:0000256" key="1">
    <source>
        <dbReference type="ARBA" id="ARBA00000073"/>
    </source>
</evidence>
<comment type="function">
    <text evidence="3">Responsible for synthesis of pseudouridine from uracil.</text>
</comment>
<protein>
    <recommendedName>
        <fullName evidence="3">Pseudouridine synthase</fullName>
        <ecNumber evidence="3">5.4.99.-</ecNumber>
    </recommendedName>
</protein>
<dbReference type="Gene3D" id="3.30.2350.10">
    <property type="entry name" value="Pseudouridine synthase"/>
    <property type="match status" value="1"/>
</dbReference>
<dbReference type="InterPro" id="IPR006224">
    <property type="entry name" value="PsdUridine_synth_RluA-like_CS"/>
</dbReference>